<proteinExistence type="predicted"/>
<dbReference type="Gene3D" id="1.20.58.390">
    <property type="entry name" value="Neurotransmitter-gated ion-channel transmembrane domain"/>
    <property type="match status" value="1"/>
</dbReference>
<dbReference type="InterPro" id="IPR018000">
    <property type="entry name" value="Neurotransmitter_ion_chnl_CS"/>
</dbReference>
<feature type="disulfide bond" evidence="4">
    <location>
        <begin position="495"/>
        <end position="513"/>
    </location>
</feature>
<dbReference type="InterPro" id="IPR023415">
    <property type="entry name" value="LDLR_class-A_CS"/>
</dbReference>
<keyword evidence="6" id="KW-1133">Transmembrane helix</keyword>
<dbReference type="SUPFAM" id="SSF90112">
    <property type="entry name" value="Neurotransmitter-gated ion-channel transmembrane pore"/>
    <property type="match status" value="1"/>
</dbReference>
<keyword evidence="9" id="KW-1185">Reference proteome</keyword>
<feature type="region of interest" description="Disordered" evidence="5">
    <location>
        <begin position="171"/>
        <end position="192"/>
    </location>
</feature>
<feature type="region of interest" description="Disordered" evidence="5">
    <location>
        <begin position="828"/>
        <end position="911"/>
    </location>
</feature>
<evidence type="ECO:0000256" key="4">
    <source>
        <dbReference type="PROSITE-ProRule" id="PRU00124"/>
    </source>
</evidence>
<dbReference type="InterPro" id="IPR036734">
    <property type="entry name" value="Neur_chan_lig-bd_sf"/>
</dbReference>
<sequence>MVTLMVLALSQVSRVGVGVQVVGVGEEPQQYFFEARLPLESWRHLCLSYHHTHRQALCFVNGEEEKLSARTLLSWGAGWQDSSSGQGTADTTTSGEGKIDVEDKIKCLSGASNKCTFNALYENNKTMMDILSGTNQDHQEHQRTNQDHQEHQRTNHSQILDITYETRPDQTSTQAFSTGNENRPIDQGNHAGTQVGNILRETRPKQGYATRSEEALISSPFLSVCVGGQRGSEIVEGEVAGVAIWKRALGRSHLQTISGCPSTEGTLFSEPPPSPDFILSGEWTVGGNATLRSYKKVELCAKVSTVWVYEVGTHTQHQRLCSSLGGSLPRSSVFTLPAILTSPQQGVFESCTGPGGLLTWVAGEAREGVRGSTDTECPGAGVDGPVWVSCEVRAACGVCQVGAGMVYNLYGHDGSLFDHTFYLEVDSTGDATFQGLTNSVILRQDGRWILRSSLHQQEWVVAGVSVPVGRLQWTLVGGRTQTLTLTVCRTTQFSCVDGQCVPQTARCDDILHCYDHSDEDDCLVVERSEGYDVSTPPPPRPGETLPIHLPYHIDVYNVGDITTEVGKASMDVGITINLFDSRLKFLNLKPAIKNYFPCELVWTPRVRAVTGHGTGNVLQTNDYEKFCSVYANDEVERRPLSDAFMSHHADGLTHYVEVYLGVLAWVPCHFQLYTYPFDSQRCNISFMVVNAPWTRVFTKLLPGNTVPYLNALDDFTNRIMISLSSQLALAALFTSTNQSSVKTPYLKLIDVWYAAVITFCFVIVISQTVINVLLHTSKRPFQFLTDKVRRGFWDKTTKVEPLFIKTVNVQPLHTTNNTITTIMNTTDHHNHHHQYNHHHNDSPDNHHQEPHIDSPHTRHRHVIDSPSNIHIHTGDSDDDATKTSQHSPPSNNNTNNNNTPETSPSRPEFVPSKFGQRAARYFNSMCRLLIMCSGAVFVFFYGLLAAEILVNPMADEDTTTH</sequence>
<feature type="disulfide bond" evidence="4">
    <location>
        <begin position="488"/>
        <end position="500"/>
    </location>
</feature>
<reference evidence="8" key="1">
    <citation type="submission" date="2023-11" db="EMBL/GenBank/DDBJ databases">
        <title>Genome assemblies of two species of porcelain crab, Petrolisthes cinctipes and Petrolisthes manimaculis (Anomura: Porcellanidae).</title>
        <authorList>
            <person name="Angst P."/>
        </authorList>
    </citation>
    <scope>NUCLEOTIDE SEQUENCE</scope>
    <source>
        <strain evidence="8">PB745_02</strain>
        <tissue evidence="8">Gill</tissue>
    </source>
</reference>
<name>A0AAE1NZK4_9EUCA</name>
<evidence type="ECO:0000256" key="7">
    <source>
        <dbReference type="SAM" id="SignalP"/>
    </source>
</evidence>
<dbReference type="SUPFAM" id="SSF63712">
    <property type="entry name" value="Nicotinic receptor ligand binding domain-like"/>
    <property type="match status" value="1"/>
</dbReference>
<gene>
    <name evidence="8" type="ORF">Pmani_029346</name>
</gene>
<evidence type="ECO:0000256" key="3">
    <source>
        <dbReference type="ARBA" id="ARBA00023157"/>
    </source>
</evidence>
<dbReference type="PROSITE" id="PS01209">
    <property type="entry name" value="LDLRA_1"/>
    <property type="match status" value="1"/>
</dbReference>
<dbReference type="GO" id="GO:0016020">
    <property type="term" value="C:membrane"/>
    <property type="evidence" value="ECO:0007669"/>
    <property type="project" value="UniProtKB-SubCell"/>
</dbReference>
<dbReference type="AlphaFoldDB" id="A0AAE1NZK4"/>
<dbReference type="PROSITE" id="PS00236">
    <property type="entry name" value="NEUROTR_ION_CHANNEL"/>
    <property type="match status" value="1"/>
</dbReference>
<feature type="transmembrane region" description="Helical" evidence="6">
    <location>
        <begin position="928"/>
        <end position="950"/>
    </location>
</feature>
<protein>
    <submittedName>
        <fullName evidence="8">Uncharacterized protein</fullName>
    </submittedName>
</protein>
<dbReference type="InterPro" id="IPR036055">
    <property type="entry name" value="LDL_receptor-like_sf"/>
</dbReference>
<evidence type="ECO:0000256" key="5">
    <source>
        <dbReference type="SAM" id="MobiDB-lite"/>
    </source>
</evidence>
<feature type="disulfide bond" evidence="4">
    <location>
        <begin position="507"/>
        <end position="522"/>
    </location>
</feature>
<dbReference type="PROSITE" id="PS50068">
    <property type="entry name" value="LDLRA_2"/>
    <property type="match status" value="1"/>
</dbReference>
<dbReference type="Gene3D" id="2.70.170.10">
    <property type="entry name" value="Neurotransmitter-gated ion-channel ligand-binding domain"/>
    <property type="match status" value="1"/>
</dbReference>
<evidence type="ECO:0000256" key="2">
    <source>
        <dbReference type="ARBA" id="ARBA00023136"/>
    </source>
</evidence>
<dbReference type="CDD" id="cd00112">
    <property type="entry name" value="LDLa"/>
    <property type="match status" value="1"/>
</dbReference>
<organism evidence="8 9">
    <name type="scientific">Petrolisthes manimaculis</name>
    <dbReference type="NCBI Taxonomy" id="1843537"/>
    <lineage>
        <taxon>Eukaryota</taxon>
        <taxon>Metazoa</taxon>
        <taxon>Ecdysozoa</taxon>
        <taxon>Arthropoda</taxon>
        <taxon>Crustacea</taxon>
        <taxon>Multicrustacea</taxon>
        <taxon>Malacostraca</taxon>
        <taxon>Eumalacostraca</taxon>
        <taxon>Eucarida</taxon>
        <taxon>Decapoda</taxon>
        <taxon>Pleocyemata</taxon>
        <taxon>Anomura</taxon>
        <taxon>Galatheoidea</taxon>
        <taxon>Porcellanidae</taxon>
        <taxon>Petrolisthes</taxon>
    </lineage>
</organism>
<evidence type="ECO:0000313" key="9">
    <source>
        <dbReference type="Proteomes" id="UP001292094"/>
    </source>
</evidence>
<keyword evidence="3 4" id="KW-1015">Disulfide bond</keyword>
<dbReference type="InterPro" id="IPR002172">
    <property type="entry name" value="LDrepeatLR_classA_rpt"/>
</dbReference>
<dbReference type="SUPFAM" id="SSF57424">
    <property type="entry name" value="LDL receptor-like module"/>
    <property type="match status" value="1"/>
</dbReference>
<feature type="compositionally biased region" description="Low complexity" evidence="5">
    <location>
        <begin position="887"/>
        <end position="905"/>
    </location>
</feature>
<evidence type="ECO:0000256" key="6">
    <source>
        <dbReference type="SAM" id="Phobius"/>
    </source>
</evidence>
<dbReference type="InterPro" id="IPR036719">
    <property type="entry name" value="Neuro-gated_channel_TM_sf"/>
</dbReference>
<comment type="caution">
    <text evidence="8">The sequence shown here is derived from an EMBL/GenBank/DDBJ whole genome shotgun (WGS) entry which is preliminary data.</text>
</comment>
<dbReference type="SMART" id="SM00192">
    <property type="entry name" value="LDLa"/>
    <property type="match status" value="1"/>
</dbReference>
<dbReference type="GO" id="GO:0005230">
    <property type="term" value="F:extracellular ligand-gated monoatomic ion channel activity"/>
    <property type="evidence" value="ECO:0007669"/>
    <property type="project" value="InterPro"/>
</dbReference>
<feature type="compositionally biased region" description="Basic and acidic residues" evidence="5">
    <location>
        <begin position="838"/>
        <end position="856"/>
    </location>
</feature>
<keyword evidence="6" id="KW-0812">Transmembrane</keyword>
<evidence type="ECO:0000313" key="8">
    <source>
        <dbReference type="EMBL" id="KAK4298306.1"/>
    </source>
</evidence>
<feature type="transmembrane region" description="Helical" evidence="6">
    <location>
        <begin position="751"/>
        <end position="774"/>
    </location>
</feature>
<dbReference type="EMBL" id="JAWZYT010003459">
    <property type="protein sequence ID" value="KAK4298306.1"/>
    <property type="molecule type" value="Genomic_DNA"/>
</dbReference>
<feature type="compositionally biased region" description="Polar residues" evidence="5">
    <location>
        <begin position="171"/>
        <end position="181"/>
    </location>
</feature>
<dbReference type="InterPro" id="IPR038050">
    <property type="entry name" value="Neuro_actylchol_rec"/>
</dbReference>
<accession>A0AAE1NZK4</accession>
<feature type="chain" id="PRO_5041914776" evidence="7">
    <location>
        <begin position="19"/>
        <end position="961"/>
    </location>
</feature>
<evidence type="ECO:0000256" key="1">
    <source>
        <dbReference type="ARBA" id="ARBA00004141"/>
    </source>
</evidence>
<feature type="signal peptide" evidence="7">
    <location>
        <begin position="1"/>
        <end position="18"/>
    </location>
</feature>
<dbReference type="Gene3D" id="4.10.400.10">
    <property type="entry name" value="Low-density Lipoprotein Receptor"/>
    <property type="match status" value="1"/>
</dbReference>
<keyword evidence="2 6" id="KW-0472">Membrane</keyword>
<feature type="compositionally biased region" description="Basic and acidic residues" evidence="5">
    <location>
        <begin position="872"/>
        <end position="881"/>
    </location>
</feature>
<feature type="compositionally biased region" description="Basic and acidic residues" evidence="5">
    <location>
        <begin position="137"/>
        <end position="153"/>
    </location>
</feature>
<dbReference type="Pfam" id="PF00057">
    <property type="entry name" value="Ldl_recept_a"/>
    <property type="match status" value="1"/>
</dbReference>
<feature type="region of interest" description="Disordered" evidence="5">
    <location>
        <begin position="135"/>
        <end position="154"/>
    </location>
</feature>
<keyword evidence="7" id="KW-0732">Signal</keyword>
<comment type="subcellular location">
    <subcellularLocation>
        <location evidence="1">Membrane</location>
        <topology evidence="1">Multi-pass membrane protein</topology>
    </subcellularLocation>
</comment>
<dbReference type="Proteomes" id="UP001292094">
    <property type="component" value="Unassembled WGS sequence"/>
</dbReference>